<protein>
    <submittedName>
        <fullName evidence="5">Flavin-dependent oxidoreductase, luciferase family (Includes alkanesulfonate monooxygenase SsuD and methylene tetrahydromethanopterin reductase)</fullName>
    </submittedName>
</protein>
<evidence type="ECO:0000313" key="5">
    <source>
        <dbReference type="EMBL" id="SCG65285.1"/>
    </source>
</evidence>
<dbReference type="InterPro" id="IPR012312">
    <property type="entry name" value="Hemerythrin-like"/>
</dbReference>
<dbReference type="AlphaFoldDB" id="A0A1C5J3Z1"/>
<name>A0A1C5J3Z1_9ACTN</name>
<keyword evidence="5" id="KW-0503">Monooxygenase</keyword>
<dbReference type="Pfam" id="PF00296">
    <property type="entry name" value="Bac_luciferase"/>
    <property type="match status" value="1"/>
</dbReference>
<feature type="domain" description="Hemerythrin-like" evidence="4">
    <location>
        <begin position="369"/>
        <end position="511"/>
    </location>
</feature>
<dbReference type="CDD" id="cd01097">
    <property type="entry name" value="Tetrahydromethanopterin_reductase"/>
    <property type="match status" value="1"/>
</dbReference>
<dbReference type="InterPro" id="IPR011251">
    <property type="entry name" value="Luciferase-like_dom"/>
</dbReference>
<dbReference type="Gene3D" id="3.20.20.30">
    <property type="entry name" value="Luciferase-like domain"/>
    <property type="match status" value="1"/>
</dbReference>
<dbReference type="PANTHER" id="PTHR43244">
    <property type="match status" value="1"/>
</dbReference>
<dbReference type="InterPro" id="IPR050564">
    <property type="entry name" value="F420-G6PD/mer"/>
</dbReference>
<dbReference type="Pfam" id="PF01814">
    <property type="entry name" value="Hemerythrin"/>
    <property type="match status" value="1"/>
</dbReference>
<organism evidence="5 6">
    <name type="scientific">Micromonospora siamensis</name>
    <dbReference type="NCBI Taxonomy" id="299152"/>
    <lineage>
        <taxon>Bacteria</taxon>
        <taxon>Bacillati</taxon>
        <taxon>Actinomycetota</taxon>
        <taxon>Actinomycetes</taxon>
        <taxon>Micromonosporales</taxon>
        <taxon>Micromonosporaceae</taxon>
        <taxon>Micromonospora</taxon>
    </lineage>
</organism>
<feature type="domain" description="Luciferase-like" evidence="3">
    <location>
        <begin position="19"/>
        <end position="232"/>
    </location>
</feature>
<accession>A0A1C5J3Z1</accession>
<dbReference type="PANTHER" id="PTHR43244:SF1">
    <property type="entry name" value="5,10-METHYLENETETRAHYDROMETHANOPTERIN REDUCTASE"/>
    <property type="match status" value="1"/>
</dbReference>
<dbReference type="GO" id="GO:0016705">
    <property type="term" value="F:oxidoreductase activity, acting on paired donors, with incorporation or reduction of molecular oxygen"/>
    <property type="evidence" value="ECO:0007669"/>
    <property type="project" value="InterPro"/>
</dbReference>
<dbReference type="RefSeq" id="WP_088971982.1">
    <property type="nucleotide sequence ID" value="NZ_JBHLYF010000005.1"/>
</dbReference>
<evidence type="ECO:0000256" key="2">
    <source>
        <dbReference type="SAM" id="MobiDB-lite"/>
    </source>
</evidence>
<dbReference type="SUPFAM" id="SSF51679">
    <property type="entry name" value="Bacterial luciferase-like"/>
    <property type="match status" value="1"/>
</dbReference>
<feature type="region of interest" description="Disordered" evidence="2">
    <location>
        <begin position="325"/>
        <end position="360"/>
    </location>
</feature>
<dbReference type="EMBL" id="LT607751">
    <property type="protein sequence ID" value="SCG65285.1"/>
    <property type="molecule type" value="Genomic_DNA"/>
</dbReference>
<keyword evidence="1" id="KW-0560">Oxidoreductase</keyword>
<proteinExistence type="predicted"/>
<feature type="compositionally biased region" description="Basic and acidic residues" evidence="2">
    <location>
        <begin position="336"/>
        <end position="346"/>
    </location>
</feature>
<evidence type="ECO:0000259" key="4">
    <source>
        <dbReference type="Pfam" id="PF01814"/>
    </source>
</evidence>
<dbReference type="Gene3D" id="1.20.120.520">
    <property type="entry name" value="nmb1532 protein domain like"/>
    <property type="match status" value="1"/>
</dbReference>
<gene>
    <name evidence="5" type="ORF">GA0074704_4095</name>
</gene>
<sequence>MTDYGHELAFGSFLTPDARHPEQVVALTRLCEQVGLDLATFQDHPYQPGFLDTWTLMSYLAAATSRIRLSGNVLNLPLRQPVVLARSVASLDLLSGGRVELGLGAGAFWEAIEANGGRRLTPGQAVDALDEAIRIIREVWATDRRGGVRVDGEHYRVHGAKRGPAPAHEVGIWVGAYKPRMLRLVGRAADGWLPSLAYLPKGAAELPAMNALVDEGAEAAGRDPGAVRRLLNVSGEFTPTRSGFLAGPPAQWVEELAGLAVEHGISTFVLGADDPTTIQLFAQEVAPAVRELVAAERAEPDPQARTAAVEKQREVVEAGAAPALAVRPTPDPGVRLTEHGRWDESTRPTAPPAPAGQTYTPHQQAVGAHLVDVHDHLRQELRQVRDLLEQVRRGIVSAGEARGVLNRMTMRQNNWTLGAYCAAYCTMVTQHHGLEDNSIFPYLRRADAGLAPVLDRLEQEHVVIHDVVEGVDRALVDLIREPGDLTALQRAVDVLTDTLLSHLSYEEEQIVEPLARYGFYAGQV</sequence>
<dbReference type="GO" id="GO:0004497">
    <property type="term" value="F:monooxygenase activity"/>
    <property type="evidence" value="ECO:0007669"/>
    <property type="project" value="UniProtKB-KW"/>
</dbReference>
<dbReference type="CDD" id="cd12108">
    <property type="entry name" value="Hr-like"/>
    <property type="match status" value="1"/>
</dbReference>
<keyword evidence="6" id="KW-1185">Reference proteome</keyword>
<dbReference type="Proteomes" id="UP000198210">
    <property type="component" value="Chromosome I"/>
</dbReference>
<dbReference type="InterPro" id="IPR036661">
    <property type="entry name" value="Luciferase-like_sf"/>
</dbReference>
<reference evidence="5 6" key="1">
    <citation type="submission" date="2016-06" db="EMBL/GenBank/DDBJ databases">
        <authorList>
            <person name="Kjaerup R.B."/>
            <person name="Dalgaard T.S."/>
            <person name="Juul-Madsen H.R."/>
        </authorList>
    </citation>
    <scope>NUCLEOTIDE SEQUENCE [LARGE SCALE GENOMIC DNA]</scope>
    <source>
        <strain evidence="5 6">DSM 45097</strain>
    </source>
</reference>
<evidence type="ECO:0000313" key="6">
    <source>
        <dbReference type="Proteomes" id="UP000198210"/>
    </source>
</evidence>
<evidence type="ECO:0000256" key="1">
    <source>
        <dbReference type="ARBA" id="ARBA00023002"/>
    </source>
</evidence>
<evidence type="ECO:0000259" key="3">
    <source>
        <dbReference type="Pfam" id="PF00296"/>
    </source>
</evidence>